<reference evidence="11 12" key="1">
    <citation type="submission" date="2024-01" db="EMBL/GenBank/DDBJ databases">
        <title>The genome of the rayed Mediterranean limpet Patella caerulea (Linnaeus, 1758).</title>
        <authorList>
            <person name="Anh-Thu Weber A."/>
            <person name="Halstead-Nussloch G."/>
        </authorList>
    </citation>
    <scope>NUCLEOTIDE SEQUENCE [LARGE SCALE GENOMIC DNA]</scope>
    <source>
        <strain evidence="11">AATW-2023a</strain>
        <tissue evidence="11">Whole specimen</tissue>
    </source>
</reference>
<dbReference type="EC" id="3.1.1.13" evidence="9"/>
<sequence length="315" mass="36768">MEQENEMKSEFHTVTGCVTHVLKFGEIPKLKSKSKFLFLVIPGNPGVIEYYEEFMRQLYHRGNNKIPVWGMSYAGHVSIGSDGTGFTELVKQPPEECTLLGQIRHKLAFIEECIPEDIKLILIGHSIGSYMILRLLKYLPKHQVLRCFLLFPTIERMALSPRGQIITPLLHYLRWVCVWFVKAVSYLSPQMQYRIILRIFKGNKVPECALNATMNLFDPACVNHITYLARDEMDMVTDLDQDLIRNNISKLSFYYGAEDHWCPKEYCYEMKKNFPHADIRLCDKNYAHAFVLNSSQEMSKIVWEWIQKDLHHKAD</sequence>
<evidence type="ECO:0000256" key="4">
    <source>
        <dbReference type="ARBA" id="ARBA00019242"/>
    </source>
</evidence>
<dbReference type="SUPFAM" id="SSF53474">
    <property type="entry name" value="alpha/beta-Hydrolases"/>
    <property type="match status" value="1"/>
</dbReference>
<dbReference type="FunFam" id="3.40.50.1820:FF:000068">
    <property type="entry name" value="Lipid droplet associated hydrolase"/>
    <property type="match status" value="1"/>
</dbReference>
<dbReference type="InterPro" id="IPR019363">
    <property type="entry name" value="LDAH"/>
</dbReference>
<dbReference type="Gene3D" id="3.40.50.1820">
    <property type="entry name" value="alpha/beta hydrolase"/>
    <property type="match status" value="1"/>
</dbReference>
<dbReference type="GO" id="GO:0034389">
    <property type="term" value="P:lipid droplet organization"/>
    <property type="evidence" value="ECO:0007669"/>
    <property type="project" value="UniProtKB-ARBA"/>
</dbReference>
<comment type="similarity">
    <text evidence="3">Belongs to the AB hydrolase superfamily. LDAH family.</text>
</comment>
<dbReference type="PANTHER" id="PTHR13390:SF0">
    <property type="entry name" value="LIPID DROPLET-ASSOCIATED HYDROLASE"/>
    <property type="match status" value="1"/>
</dbReference>
<keyword evidence="7" id="KW-0256">Endoplasmic reticulum</keyword>
<organism evidence="11 12">
    <name type="scientific">Patella caerulea</name>
    <name type="common">Rayed Mediterranean limpet</name>
    <dbReference type="NCBI Taxonomy" id="87958"/>
    <lineage>
        <taxon>Eukaryota</taxon>
        <taxon>Metazoa</taxon>
        <taxon>Spiralia</taxon>
        <taxon>Lophotrochozoa</taxon>
        <taxon>Mollusca</taxon>
        <taxon>Gastropoda</taxon>
        <taxon>Patellogastropoda</taxon>
        <taxon>Patelloidea</taxon>
        <taxon>Patellidae</taxon>
        <taxon>Patella</taxon>
    </lineage>
</organism>
<dbReference type="Proteomes" id="UP001347796">
    <property type="component" value="Unassembled WGS sequence"/>
</dbReference>
<evidence type="ECO:0000256" key="6">
    <source>
        <dbReference type="ARBA" id="ARBA00022801"/>
    </source>
</evidence>
<dbReference type="InterPro" id="IPR029058">
    <property type="entry name" value="AB_hydrolase_fold"/>
</dbReference>
<evidence type="ECO:0000256" key="2">
    <source>
        <dbReference type="ARBA" id="ARBA00004502"/>
    </source>
</evidence>
<keyword evidence="12" id="KW-1185">Reference proteome</keyword>
<evidence type="ECO:0000256" key="9">
    <source>
        <dbReference type="ARBA" id="ARBA00039150"/>
    </source>
</evidence>
<dbReference type="PANTHER" id="PTHR13390">
    <property type="entry name" value="LIPASE"/>
    <property type="match status" value="1"/>
</dbReference>
<keyword evidence="5" id="KW-0551">Lipid droplet</keyword>
<keyword evidence="6" id="KW-0378">Hydrolase</keyword>
<name>A0AAN8G041_PATCE</name>
<comment type="caution">
    <text evidence="11">The sequence shown here is derived from an EMBL/GenBank/DDBJ whole genome shotgun (WGS) entry which is preliminary data.</text>
</comment>
<protein>
    <recommendedName>
        <fullName evidence="4">Lipid droplet-associated hydrolase</fullName>
        <ecNumber evidence="9">3.1.1.13</ecNumber>
    </recommendedName>
    <alternativeName>
        <fullName evidence="8">Lipid droplet-associated serine hydrolase</fullName>
    </alternativeName>
</protein>
<evidence type="ECO:0000256" key="10">
    <source>
        <dbReference type="ARBA" id="ARBA00049527"/>
    </source>
</evidence>
<evidence type="ECO:0000256" key="3">
    <source>
        <dbReference type="ARBA" id="ARBA00008300"/>
    </source>
</evidence>
<comment type="subcellular location">
    <subcellularLocation>
        <location evidence="1">Endoplasmic reticulum</location>
    </subcellularLocation>
    <subcellularLocation>
        <location evidence="2">Lipid droplet</location>
    </subcellularLocation>
</comment>
<dbReference type="GO" id="GO:0019915">
    <property type="term" value="P:lipid storage"/>
    <property type="evidence" value="ECO:0007669"/>
    <property type="project" value="InterPro"/>
</dbReference>
<proteinExistence type="inferred from homology"/>
<comment type="catalytic activity">
    <reaction evidence="10">
        <text>a cholesterol ester + H2O = cholesterol + a fatty acid + H(+)</text>
        <dbReference type="Rhea" id="RHEA:36403"/>
        <dbReference type="ChEBI" id="CHEBI:15377"/>
        <dbReference type="ChEBI" id="CHEBI:15378"/>
        <dbReference type="ChEBI" id="CHEBI:16113"/>
        <dbReference type="ChEBI" id="CHEBI:17002"/>
        <dbReference type="ChEBI" id="CHEBI:28868"/>
        <dbReference type="EC" id="3.1.1.13"/>
    </reaction>
    <physiologicalReaction direction="left-to-right" evidence="10">
        <dbReference type="Rhea" id="RHEA:36404"/>
    </physiologicalReaction>
</comment>
<evidence type="ECO:0000256" key="8">
    <source>
        <dbReference type="ARBA" id="ARBA00031924"/>
    </source>
</evidence>
<gene>
    <name evidence="11" type="ORF">SNE40_021543</name>
</gene>
<accession>A0AAN8G041</accession>
<dbReference type="GO" id="GO:0004771">
    <property type="term" value="F:sterol ester esterase activity"/>
    <property type="evidence" value="ECO:0007669"/>
    <property type="project" value="UniProtKB-EC"/>
</dbReference>
<evidence type="ECO:0000256" key="1">
    <source>
        <dbReference type="ARBA" id="ARBA00004240"/>
    </source>
</evidence>
<dbReference type="GO" id="GO:0005783">
    <property type="term" value="C:endoplasmic reticulum"/>
    <property type="evidence" value="ECO:0007669"/>
    <property type="project" value="UniProtKB-SubCell"/>
</dbReference>
<dbReference type="EMBL" id="JAZGQO010000018">
    <property type="protein sequence ID" value="KAK6167542.1"/>
    <property type="molecule type" value="Genomic_DNA"/>
</dbReference>
<evidence type="ECO:0000313" key="11">
    <source>
        <dbReference type="EMBL" id="KAK6167542.1"/>
    </source>
</evidence>
<evidence type="ECO:0000313" key="12">
    <source>
        <dbReference type="Proteomes" id="UP001347796"/>
    </source>
</evidence>
<dbReference type="GO" id="GO:0005811">
    <property type="term" value="C:lipid droplet"/>
    <property type="evidence" value="ECO:0007669"/>
    <property type="project" value="UniProtKB-SubCell"/>
</dbReference>
<evidence type="ECO:0000256" key="5">
    <source>
        <dbReference type="ARBA" id="ARBA00022677"/>
    </source>
</evidence>
<dbReference type="Pfam" id="PF10230">
    <property type="entry name" value="LIDHydrolase"/>
    <property type="match status" value="1"/>
</dbReference>
<evidence type="ECO:0000256" key="7">
    <source>
        <dbReference type="ARBA" id="ARBA00022824"/>
    </source>
</evidence>
<dbReference type="AlphaFoldDB" id="A0AAN8G041"/>